<dbReference type="EMBL" id="NNRL01000157">
    <property type="protein sequence ID" value="OYR13954.1"/>
    <property type="molecule type" value="Genomic_DNA"/>
</dbReference>
<keyword evidence="2" id="KW-1185">Reference proteome</keyword>
<gene>
    <name evidence="1" type="ORF">CEV33_0753</name>
</gene>
<organism evidence="1 2">
    <name type="scientific">Brucella grignonensis</name>
    <dbReference type="NCBI Taxonomy" id="94627"/>
    <lineage>
        <taxon>Bacteria</taxon>
        <taxon>Pseudomonadati</taxon>
        <taxon>Pseudomonadota</taxon>
        <taxon>Alphaproteobacteria</taxon>
        <taxon>Hyphomicrobiales</taxon>
        <taxon>Brucellaceae</taxon>
        <taxon>Brucella/Ochrobactrum group</taxon>
        <taxon>Brucella</taxon>
    </lineage>
</organism>
<name>A0A256FGI4_9HYPH</name>
<accession>A0A256FGI4</accession>
<protein>
    <submittedName>
        <fullName evidence="1">Uncharacterized protein</fullName>
    </submittedName>
</protein>
<dbReference type="AlphaFoldDB" id="A0A256FGI4"/>
<comment type="caution">
    <text evidence="1">The sequence shown here is derived from an EMBL/GenBank/DDBJ whole genome shotgun (WGS) entry which is preliminary data.</text>
</comment>
<evidence type="ECO:0000313" key="1">
    <source>
        <dbReference type="EMBL" id="OYR13954.1"/>
    </source>
</evidence>
<evidence type="ECO:0000313" key="2">
    <source>
        <dbReference type="Proteomes" id="UP000216478"/>
    </source>
</evidence>
<dbReference type="Proteomes" id="UP000216478">
    <property type="component" value="Unassembled WGS sequence"/>
</dbReference>
<sequence>MTTNRFSQPASDTIPYHCIAVFLGDSEACAGFFADFGSFRFFFGPFPDFQKKQWTTPFFTIPYRQKLRSLAKAEYLFLLFHIFIHRAARAGKD</sequence>
<reference evidence="1 2" key="1">
    <citation type="submission" date="2017-07" db="EMBL/GenBank/DDBJ databases">
        <title>Phylogenetic study on the rhizospheric bacterium Ochrobactrum sp. A44.</title>
        <authorList>
            <person name="Krzyzanowska D.M."/>
            <person name="Ossowicki A."/>
            <person name="Rajewska M."/>
            <person name="Maciag T."/>
            <person name="Kaczynski Z."/>
            <person name="Czerwicka M."/>
            <person name="Jafra S."/>
        </authorList>
    </citation>
    <scope>NUCLEOTIDE SEQUENCE [LARGE SCALE GENOMIC DNA]</scope>
    <source>
        <strain evidence="1 2">OgA9a</strain>
    </source>
</reference>
<proteinExistence type="predicted"/>